<dbReference type="OMA" id="SCATINI"/>
<dbReference type="Gene3D" id="2.60.120.290">
    <property type="entry name" value="Spermadhesin, CUB domain"/>
    <property type="match status" value="1"/>
</dbReference>
<dbReference type="PANTHER" id="PTHR47761:SF2">
    <property type="entry name" value="C-TYPE LECTIN"/>
    <property type="match status" value="1"/>
</dbReference>
<dbReference type="SUPFAM" id="SSF56436">
    <property type="entry name" value="C-type lectin-like"/>
    <property type="match status" value="1"/>
</dbReference>
<dbReference type="Proteomes" id="UP000008068">
    <property type="component" value="Unassembled WGS sequence"/>
</dbReference>
<dbReference type="AlphaFoldDB" id="G0NAP8"/>
<dbReference type="InterPro" id="IPR000859">
    <property type="entry name" value="CUB_dom"/>
</dbReference>
<proteinExistence type="predicted"/>
<dbReference type="InterPro" id="IPR035914">
    <property type="entry name" value="Sperma_CUB_dom_sf"/>
</dbReference>
<dbReference type="InterPro" id="IPR053119">
    <property type="entry name" value="Cubilin_domain"/>
</dbReference>
<dbReference type="STRING" id="135651.G0NAP8"/>
<dbReference type="OrthoDB" id="5808499at2759"/>
<organism evidence="6">
    <name type="scientific">Caenorhabditis brenneri</name>
    <name type="common">Nematode worm</name>
    <dbReference type="NCBI Taxonomy" id="135651"/>
    <lineage>
        <taxon>Eukaryota</taxon>
        <taxon>Metazoa</taxon>
        <taxon>Ecdysozoa</taxon>
        <taxon>Nematoda</taxon>
        <taxon>Chromadorea</taxon>
        <taxon>Rhabditida</taxon>
        <taxon>Rhabditina</taxon>
        <taxon>Rhabditomorpha</taxon>
        <taxon>Rhabditoidea</taxon>
        <taxon>Rhabditidae</taxon>
        <taxon>Peloderinae</taxon>
        <taxon>Caenorhabditis</taxon>
    </lineage>
</organism>
<dbReference type="InterPro" id="IPR001304">
    <property type="entry name" value="C-type_lectin-like"/>
</dbReference>
<sequence length="155" mass="17408">MTNTNVLQPWIGARRNTTTNKFYNIDGSYLTTLAWTTNEPSANGDCVTLKGAAPSGLQVTQCYQMQPAFCKQTPALCNSAVLGGPTTWSGTFQSPGYPTQYYNNLDCRYLINAPNNTYITIDFYPFVIEEWYDSVELFEESPHMTGYVAMSQMEM</sequence>
<evidence type="ECO:0000256" key="2">
    <source>
        <dbReference type="PROSITE-ProRule" id="PRU00059"/>
    </source>
</evidence>
<dbReference type="InParanoid" id="G0NAP8"/>
<dbReference type="Gene3D" id="3.10.100.10">
    <property type="entry name" value="Mannose-Binding Protein A, subunit A"/>
    <property type="match status" value="1"/>
</dbReference>
<dbReference type="CDD" id="cd00037">
    <property type="entry name" value="CLECT"/>
    <property type="match status" value="1"/>
</dbReference>
<keyword evidence="1" id="KW-1015">Disulfide bond</keyword>
<dbReference type="Pfam" id="PF00059">
    <property type="entry name" value="Lectin_C"/>
    <property type="match status" value="1"/>
</dbReference>
<dbReference type="PROSITE" id="PS01180">
    <property type="entry name" value="CUB"/>
    <property type="match status" value="1"/>
</dbReference>
<evidence type="ECO:0000256" key="1">
    <source>
        <dbReference type="ARBA" id="ARBA00023157"/>
    </source>
</evidence>
<evidence type="ECO:0000259" key="4">
    <source>
        <dbReference type="PROSITE" id="PS50041"/>
    </source>
</evidence>
<evidence type="ECO:0000313" key="6">
    <source>
        <dbReference type="Proteomes" id="UP000008068"/>
    </source>
</evidence>
<dbReference type="EMBL" id="GL379855">
    <property type="protein sequence ID" value="EGT56384.1"/>
    <property type="molecule type" value="Genomic_DNA"/>
</dbReference>
<keyword evidence="6" id="KW-1185">Reference proteome</keyword>
<comment type="caution">
    <text evidence="2">Lacks conserved residue(s) required for the propagation of feature annotation.</text>
</comment>
<dbReference type="Pfam" id="PF00431">
    <property type="entry name" value="CUB"/>
    <property type="match status" value="1"/>
</dbReference>
<dbReference type="eggNOG" id="KOG4297">
    <property type="taxonomic scope" value="Eukaryota"/>
</dbReference>
<accession>G0NAP8</accession>
<dbReference type="SUPFAM" id="SSF49854">
    <property type="entry name" value="Spermadhesin, CUB domain"/>
    <property type="match status" value="1"/>
</dbReference>
<dbReference type="PROSITE" id="PS50041">
    <property type="entry name" value="C_TYPE_LECTIN_2"/>
    <property type="match status" value="1"/>
</dbReference>
<name>G0NAP8_CAEBE</name>
<feature type="domain" description="C-type lectin" evidence="4">
    <location>
        <begin position="10"/>
        <end position="71"/>
    </location>
</feature>
<dbReference type="HOGENOM" id="CLU_1697069_0_0_1"/>
<dbReference type="CDD" id="cd00041">
    <property type="entry name" value="CUB"/>
    <property type="match status" value="1"/>
</dbReference>
<dbReference type="InterPro" id="IPR016186">
    <property type="entry name" value="C-type_lectin-like/link_sf"/>
</dbReference>
<dbReference type="PANTHER" id="PTHR47761">
    <property type="entry name" value="C-TYPE LECTIN-RELATED"/>
    <property type="match status" value="1"/>
</dbReference>
<feature type="domain" description="CUB" evidence="3">
    <location>
        <begin position="77"/>
        <end position="155"/>
    </location>
</feature>
<gene>
    <name evidence="5" type="primary">Cbn-clec-57</name>
    <name evidence="5" type="ORF">CAEBREN_16694</name>
</gene>
<reference evidence="6" key="1">
    <citation type="submission" date="2011-07" db="EMBL/GenBank/DDBJ databases">
        <authorList>
            <consortium name="Caenorhabditis brenneri Sequencing and Analysis Consortium"/>
            <person name="Wilson R.K."/>
        </authorList>
    </citation>
    <scope>NUCLEOTIDE SEQUENCE [LARGE SCALE GENOMIC DNA]</scope>
    <source>
        <strain evidence="6">PB2801</strain>
    </source>
</reference>
<evidence type="ECO:0000313" key="5">
    <source>
        <dbReference type="EMBL" id="EGT56384.1"/>
    </source>
</evidence>
<protein>
    <submittedName>
        <fullName evidence="5">CBN-CLEC-57 protein</fullName>
    </submittedName>
</protein>
<dbReference type="InterPro" id="IPR016187">
    <property type="entry name" value="CTDL_fold"/>
</dbReference>
<evidence type="ECO:0000259" key="3">
    <source>
        <dbReference type="PROSITE" id="PS01180"/>
    </source>
</evidence>